<feature type="region of interest" description="Disordered" evidence="1">
    <location>
        <begin position="210"/>
        <end position="250"/>
    </location>
</feature>
<reference evidence="2" key="1">
    <citation type="journal article" date="2012" name="Nat. Biotechnol.">
        <title>Reference genome sequence of the model plant Setaria.</title>
        <authorList>
            <person name="Bennetzen J.L."/>
            <person name="Schmutz J."/>
            <person name="Wang H."/>
            <person name="Percifield R."/>
            <person name="Hawkins J."/>
            <person name="Pontaroli A.C."/>
            <person name="Estep M."/>
            <person name="Feng L."/>
            <person name="Vaughn J.N."/>
            <person name="Grimwood J."/>
            <person name="Jenkins J."/>
            <person name="Barry K."/>
            <person name="Lindquist E."/>
            <person name="Hellsten U."/>
            <person name="Deshpande S."/>
            <person name="Wang X."/>
            <person name="Wu X."/>
            <person name="Mitros T."/>
            <person name="Triplett J."/>
            <person name="Yang X."/>
            <person name="Ye C.Y."/>
            <person name="Mauro-Herrera M."/>
            <person name="Wang L."/>
            <person name="Li P."/>
            <person name="Sharma M."/>
            <person name="Sharma R."/>
            <person name="Ronald P.C."/>
            <person name="Panaud O."/>
            <person name="Kellogg E.A."/>
            <person name="Brutnell T.P."/>
            <person name="Doust A.N."/>
            <person name="Tuskan G.A."/>
            <person name="Rokhsar D."/>
            <person name="Devos K.M."/>
        </authorList>
    </citation>
    <scope>NUCLEOTIDE SEQUENCE [LARGE SCALE GENOMIC DNA]</scope>
    <source>
        <strain evidence="2">Yugu1</strain>
    </source>
</reference>
<accession>A0A368SUG8</accession>
<gene>
    <name evidence="2" type="ORF">SETIT_9G447600v2</name>
</gene>
<protein>
    <submittedName>
        <fullName evidence="2">Uncharacterized protein</fullName>
    </submittedName>
</protein>
<feature type="compositionally biased region" description="Basic and acidic residues" evidence="1">
    <location>
        <begin position="229"/>
        <end position="238"/>
    </location>
</feature>
<dbReference type="EMBL" id="CM003536">
    <property type="protein sequence ID" value="RCV45360.1"/>
    <property type="molecule type" value="Genomic_DNA"/>
</dbReference>
<dbReference type="AlphaFoldDB" id="A0A368SUG8"/>
<evidence type="ECO:0000313" key="2">
    <source>
        <dbReference type="EMBL" id="RCV45360.1"/>
    </source>
</evidence>
<sequence>MAPRALHMLTCFSINVHVPVPADEEAANGSAKNRPWTGEIKRKILASARRKRIRVVREEEEPRNANVAEKQSAPERKVAERQATTTQGLRPALKRGSSFRRDDGAPEAIAVAVRERKALRVRFDLPEEETIAAPVVEPPRFPTGALGEPPESFAHSGPEMTAAFLMSVTAADAGSATAIDPELVARWTERKEASSRRLRYLRDYCPFQREEGYEEDEESTPETTTLPAEPDHAEEAPTRVKTGLPFDSPESEAEFAKAIRSRYLLKDDFISRYGAVVQELKAS</sequence>
<feature type="region of interest" description="Disordered" evidence="1">
    <location>
        <begin position="57"/>
        <end position="101"/>
    </location>
</feature>
<reference evidence="2" key="2">
    <citation type="submission" date="2015-07" db="EMBL/GenBank/DDBJ databases">
        <authorList>
            <person name="Noorani M."/>
        </authorList>
    </citation>
    <scope>NUCLEOTIDE SEQUENCE</scope>
    <source>
        <strain evidence="2">Yugu1</strain>
    </source>
</reference>
<dbReference type="OrthoDB" id="691012at2759"/>
<organism evidence="2">
    <name type="scientific">Setaria italica</name>
    <name type="common">Foxtail millet</name>
    <name type="synonym">Panicum italicum</name>
    <dbReference type="NCBI Taxonomy" id="4555"/>
    <lineage>
        <taxon>Eukaryota</taxon>
        <taxon>Viridiplantae</taxon>
        <taxon>Streptophyta</taxon>
        <taxon>Embryophyta</taxon>
        <taxon>Tracheophyta</taxon>
        <taxon>Spermatophyta</taxon>
        <taxon>Magnoliopsida</taxon>
        <taxon>Liliopsida</taxon>
        <taxon>Poales</taxon>
        <taxon>Poaceae</taxon>
        <taxon>PACMAD clade</taxon>
        <taxon>Panicoideae</taxon>
        <taxon>Panicodae</taxon>
        <taxon>Paniceae</taxon>
        <taxon>Cenchrinae</taxon>
        <taxon>Setaria</taxon>
    </lineage>
</organism>
<name>A0A368SUG8_SETIT</name>
<evidence type="ECO:0000256" key="1">
    <source>
        <dbReference type="SAM" id="MobiDB-lite"/>
    </source>
</evidence>
<proteinExistence type="predicted"/>